<comment type="caution">
    <text evidence="4">The sequence shown here is derived from an EMBL/GenBank/DDBJ whole genome shotgun (WGS) entry which is preliminary data.</text>
</comment>
<feature type="domain" description="PAC" evidence="2">
    <location>
        <begin position="327"/>
        <end position="379"/>
    </location>
</feature>
<dbReference type="NCBIfam" id="TIGR00254">
    <property type="entry name" value="GGDEF"/>
    <property type="match status" value="1"/>
</dbReference>
<dbReference type="Proteomes" id="UP000518605">
    <property type="component" value="Unassembled WGS sequence"/>
</dbReference>
<dbReference type="InterPro" id="IPR001610">
    <property type="entry name" value="PAC"/>
</dbReference>
<feature type="domain" description="PAC" evidence="2">
    <location>
        <begin position="84"/>
        <end position="136"/>
    </location>
</feature>
<dbReference type="InterPro" id="IPR029787">
    <property type="entry name" value="Nucleotide_cyclase"/>
</dbReference>
<proteinExistence type="predicted"/>
<feature type="domain" description="PAS" evidence="1">
    <location>
        <begin position="137"/>
        <end position="182"/>
    </location>
</feature>
<protein>
    <submittedName>
        <fullName evidence="4">Diguanylate cyclase (GGDEF)-like protein/PAS domain S-box-containing protein</fullName>
    </submittedName>
</protein>
<dbReference type="Pfam" id="PF00990">
    <property type="entry name" value="GGDEF"/>
    <property type="match status" value="1"/>
</dbReference>
<reference evidence="4 5" key="1">
    <citation type="submission" date="2020-08" db="EMBL/GenBank/DDBJ databases">
        <title>Genomic Encyclopedia of Type Strains, Phase III (KMG-III): the genomes of soil and plant-associated and newly described type strains.</title>
        <authorList>
            <person name="Whitman W."/>
        </authorList>
    </citation>
    <scope>NUCLEOTIDE SEQUENCE [LARGE SCALE GENOMIC DNA]</scope>
    <source>
        <strain evidence="4 5">CECT 8234</strain>
    </source>
</reference>
<dbReference type="PANTHER" id="PTHR44757:SF2">
    <property type="entry name" value="BIOFILM ARCHITECTURE MAINTENANCE PROTEIN MBAA"/>
    <property type="match status" value="1"/>
</dbReference>
<evidence type="ECO:0000313" key="4">
    <source>
        <dbReference type="EMBL" id="MBB3153341.1"/>
    </source>
</evidence>
<dbReference type="PROSITE" id="PS50113">
    <property type="entry name" value="PAC"/>
    <property type="match status" value="2"/>
</dbReference>
<feature type="domain" description="PAS" evidence="1">
    <location>
        <begin position="10"/>
        <end position="80"/>
    </location>
</feature>
<dbReference type="PROSITE" id="PS50887">
    <property type="entry name" value="GGDEF"/>
    <property type="match status" value="1"/>
</dbReference>
<evidence type="ECO:0000259" key="1">
    <source>
        <dbReference type="PROSITE" id="PS50112"/>
    </source>
</evidence>
<feature type="domain" description="GGDEF" evidence="3">
    <location>
        <begin position="418"/>
        <end position="553"/>
    </location>
</feature>
<dbReference type="RefSeq" id="WP_183564696.1">
    <property type="nucleotide sequence ID" value="NZ_CBCSLB010000030.1"/>
</dbReference>
<dbReference type="EMBL" id="JACHXW010000009">
    <property type="protein sequence ID" value="MBB3153341.1"/>
    <property type="molecule type" value="Genomic_DNA"/>
</dbReference>
<dbReference type="InterPro" id="IPR013656">
    <property type="entry name" value="PAS_4"/>
</dbReference>
<evidence type="ECO:0000259" key="3">
    <source>
        <dbReference type="PROSITE" id="PS50887"/>
    </source>
</evidence>
<sequence length="553" mass="63706">MTLISKPNREADLFTSAFHYASIGMALVDLDGRIMVANPSAHAMLGYEDSELSGLTYGEITHPDDLEEDDRYVKQLLDGVIDTFQMQKRYITKSGGIATALLSVSMVYDEQDKPRHFISQMMDITEKTKAVSEVKQLTKRISTILESISDVFFSLDHQFRFIYTNTAAQQMFNRSEDELINQFIWDIFPWLTGTISYNEYKLALELHESRCYEQFIPKLNNWYEANVYPSDFGLSVHFRQITEKKRIADKLLESEKSFRLLAENSSDMISKHDHEGMFTYVSPACYSLLGYRDDELIGRSPFDFYHPDDIQRIKDHQELVFQQIGDYAITYRIKRKDGDYRWFETTTSIVFHEGSRLQTLVAVSRDITPRKEIELKLLEQYQLLHTLSHVDELTNIANRRSFDETWNNEWEEAQRHHMPITLMLGDIDNFKAYNDNFGHQKGDDCLRQIAAAMRSALKRPLDIVARYGGEEFGIILPQTSELRAATIAEALLEAIRKLGIPHAEASGCETVTISLGSATWNPDSSATQDELFTLADKALYQAKREGKDRYISK</sequence>
<evidence type="ECO:0000313" key="5">
    <source>
        <dbReference type="Proteomes" id="UP000518605"/>
    </source>
</evidence>
<dbReference type="Gene3D" id="3.30.70.270">
    <property type="match status" value="1"/>
</dbReference>
<feature type="domain" description="PAS" evidence="1">
    <location>
        <begin position="254"/>
        <end position="324"/>
    </location>
</feature>
<dbReference type="InterPro" id="IPR000014">
    <property type="entry name" value="PAS"/>
</dbReference>
<dbReference type="CDD" id="cd00130">
    <property type="entry name" value="PAS"/>
    <property type="match status" value="3"/>
</dbReference>
<dbReference type="InterPro" id="IPR043128">
    <property type="entry name" value="Rev_trsase/Diguanyl_cyclase"/>
</dbReference>
<dbReference type="SMART" id="SM00091">
    <property type="entry name" value="PAS"/>
    <property type="match status" value="3"/>
</dbReference>
<dbReference type="InterPro" id="IPR000160">
    <property type="entry name" value="GGDEF_dom"/>
</dbReference>
<gene>
    <name evidence="4" type="ORF">FHS16_003403</name>
</gene>
<keyword evidence="5" id="KW-1185">Reference proteome</keyword>
<name>A0A7W5GB22_9BACL</name>
<dbReference type="FunFam" id="3.30.70.270:FF:000001">
    <property type="entry name" value="Diguanylate cyclase domain protein"/>
    <property type="match status" value="1"/>
</dbReference>
<dbReference type="Pfam" id="PF00989">
    <property type="entry name" value="PAS"/>
    <property type="match status" value="1"/>
</dbReference>
<dbReference type="GO" id="GO:0006355">
    <property type="term" value="P:regulation of DNA-templated transcription"/>
    <property type="evidence" value="ECO:0007669"/>
    <property type="project" value="InterPro"/>
</dbReference>
<dbReference type="InterPro" id="IPR013655">
    <property type="entry name" value="PAS_fold_3"/>
</dbReference>
<organism evidence="4 5">
    <name type="scientific">Paenibacillus endophyticus</name>
    <dbReference type="NCBI Taxonomy" id="1294268"/>
    <lineage>
        <taxon>Bacteria</taxon>
        <taxon>Bacillati</taxon>
        <taxon>Bacillota</taxon>
        <taxon>Bacilli</taxon>
        <taxon>Bacillales</taxon>
        <taxon>Paenibacillaceae</taxon>
        <taxon>Paenibacillus</taxon>
    </lineage>
</organism>
<dbReference type="Pfam" id="PF08448">
    <property type="entry name" value="PAS_4"/>
    <property type="match status" value="1"/>
</dbReference>
<dbReference type="SUPFAM" id="SSF55785">
    <property type="entry name" value="PYP-like sensor domain (PAS domain)"/>
    <property type="match status" value="3"/>
</dbReference>
<dbReference type="CDD" id="cd01949">
    <property type="entry name" value="GGDEF"/>
    <property type="match status" value="1"/>
</dbReference>
<dbReference type="NCBIfam" id="TIGR00229">
    <property type="entry name" value="sensory_box"/>
    <property type="match status" value="3"/>
</dbReference>
<dbReference type="PROSITE" id="PS50112">
    <property type="entry name" value="PAS"/>
    <property type="match status" value="3"/>
</dbReference>
<dbReference type="Pfam" id="PF08447">
    <property type="entry name" value="PAS_3"/>
    <property type="match status" value="1"/>
</dbReference>
<dbReference type="SMART" id="SM00086">
    <property type="entry name" value="PAC"/>
    <property type="match status" value="2"/>
</dbReference>
<dbReference type="AlphaFoldDB" id="A0A7W5GB22"/>
<dbReference type="PANTHER" id="PTHR44757">
    <property type="entry name" value="DIGUANYLATE CYCLASE DGCP"/>
    <property type="match status" value="1"/>
</dbReference>
<dbReference type="SUPFAM" id="SSF55073">
    <property type="entry name" value="Nucleotide cyclase"/>
    <property type="match status" value="1"/>
</dbReference>
<accession>A0A7W5GB22</accession>
<dbReference type="InterPro" id="IPR013767">
    <property type="entry name" value="PAS_fold"/>
</dbReference>
<dbReference type="Gene3D" id="3.30.450.20">
    <property type="entry name" value="PAS domain"/>
    <property type="match status" value="3"/>
</dbReference>
<dbReference type="InterPro" id="IPR000700">
    <property type="entry name" value="PAS-assoc_C"/>
</dbReference>
<dbReference type="InterPro" id="IPR035965">
    <property type="entry name" value="PAS-like_dom_sf"/>
</dbReference>
<dbReference type="InterPro" id="IPR052155">
    <property type="entry name" value="Biofilm_reg_signaling"/>
</dbReference>
<evidence type="ECO:0000259" key="2">
    <source>
        <dbReference type="PROSITE" id="PS50113"/>
    </source>
</evidence>
<dbReference type="SMART" id="SM00267">
    <property type="entry name" value="GGDEF"/>
    <property type="match status" value="1"/>
</dbReference>